<gene>
    <name evidence="2" type="ORF">GHC57_16715</name>
</gene>
<feature type="domain" description="Nucleoside phosphorylase" evidence="1">
    <location>
        <begin position="41"/>
        <end position="177"/>
    </location>
</feature>
<sequence length="240" mass="24307">MDTTPPASPPAMTAPIGVVTGLTSEVRALSGVPGLAARCLGPGPDKAEAAARALLADGARALVSAGICGGLDPALVPGSIVLPARVINRHNPEQTWMVDAVWHAAVMAAAPTDLPPFQTGALMGSDRAVGSVEGKHALAARTGAVAVDMESHAVARVAEAAGVPFLVLRTVADTANDVLPPWIAGVLNRDGSPNAAMAVRRMLAGPWRVPALVRLARRSATAERALGRAAPVVFGADRTG</sequence>
<dbReference type="GO" id="GO:0005829">
    <property type="term" value="C:cytosol"/>
    <property type="evidence" value="ECO:0007669"/>
    <property type="project" value="TreeGrafter"/>
</dbReference>
<protein>
    <recommendedName>
        <fullName evidence="1">Nucleoside phosphorylase domain-containing protein</fullName>
    </recommendedName>
</protein>
<dbReference type="PANTHER" id="PTHR46832">
    <property type="entry name" value="5'-METHYLTHIOADENOSINE/S-ADENOSYLHOMOCYSTEINE NUCLEOSIDASE"/>
    <property type="match status" value="1"/>
</dbReference>
<dbReference type="InterPro" id="IPR017831">
    <property type="entry name" value="Hopanoid-assoc_phosphoryl_HpnG"/>
</dbReference>
<name>A0A7X1ZGK4_9PROT</name>
<evidence type="ECO:0000259" key="1">
    <source>
        <dbReference type="Pfam" id="PF01048"/>
    </source>
</evidence>
<dbReference type="Gene3D" id="3.40.50.1580">
    <property type="entry name" value="Nucleoside phosphorylase domain"/>
    <property type="match status" value="1"/>
</dbReference>
<proteinExistence type="predicted"/>
<dbReference type="OrthoDB" id="7357315at2"/>
<organism evidence="2 3">
    <name type="scientific">Roseospira navarrensis</name>
    <dbReference type="NCBI Taxonomy" id="140058"/>
    <lineage>
        <taxon>Bacteria</taxon>
        <taxon>Pseudomonadati</taxon>
        <taxon>Pseudomonadota</taxon>
        <taxon>Alphaproteobacteria</taxon>
        <taxon>Rhodospirillales</taxon>
        <taxon>Rhodospirillaceae</taxon>
        <taxon>Roseospira</taxon>
    </lineage>
</organism>
<dbReference type="InterPro" id="IPR000845">
    <property type="entry name" value="Nucleoside_phosphorylase_d"/>
</dbReference>
<dbReference type="Pfam" id="PF01048">
    <property type="entry name" value="PNP_UDP_1"/>
    <property type="match status" value="1"/>
</dbReference>
<dbReference type="GO" id="GO:0008782">
    <property type="term" value="F:adenosylhomocysteine nucleosidase activity"/>
    <property type="evidence" value="ECO:0007669"/>
    <property type="project" value="TreeGrafter"/>
</dbReference>
<dbReference type="EMBL" id="WIVE01000074">
    <property type="protein sequence ID" value="MQX38159.1"/>
    <property type="molecule type" value="Genomic_DNA"/>
</dbReference>
<dbReference type="SUPFAM" id="SSF53167">
    <property type="entry name" value="Purine and uridine phosphorylases"/>
    <property type="match status" value="1"/>
</dbReference>
<dbReference type="RefSeq" id="WP_153346331.1">
    <property type="nucleotide sequence ID" value="NZ_WIVE01000074.1"/>
</dbReference>
<dbReference type="GO" id="GO:0008930">
    <property type="term" value="F:methylthioadenosine nucleosidase activity"/>
    <property type="evidence" value="ECO:0007669"/>
    <property type="project" value="TreeGrafter"/>
</dbReference>
<dbReference type="AlphaFoldDB" id="A0A7X1ZGK4"/>
<dbReference type="NCBIfam" id="TIGR03468">
    <property type="entry name" value="HpnG"/>
    <property type="match status" value="1"/>
</dbReference>
<dbReference type="GO" id="GO:0009116">
    <property type="term" value="P:nucleoside metabolic process"/>
    <property type="evidence" value="ECO:0007669"/>
    <property type="project" value="InterPro"/>
</dbReference>
<evidence type="ECO:0000313" key="3">
    <source>
        <dbReference type="Proteomes" id="UP000434582"/>
    </source>
</evidence>
<dbReference type="InterPro" id="IPR035994">
    <property type="entry name" value="Nucleoside_phosphorylase_sf"/>
</dbReference>
<evidence type="ECO:0000313" key="2">
    <source>
        <dbReference type="EMBL" id="MQX38159.1"/>
    </source>
</evidence>
<dbReference type="Proteomes" id="UP000434582">
    <property type="component" value="Unassembled WGS sequence"/>
</dbReference>
<reference evidence="2 3" key="1">
    <citation type="submission" date="2019-10" db="EMBL/GenBank/DDBJ databases">
        <title>Draft whole-genome sequence of the purple nonsulfur photosynthetic bacterium Roseospira navarrensis DSM 15114.</title>
        <authorList>
            <person name="Kyndt J.A."/>
            <person name="Meyer T.E."/>
        </authorList>
    </citation>
    <scope>NUCLEOTIDE SEQUENCE [LARGE SCALE GENOMIC DNA]</scope>
    <source>
        <strain evidence="2 3">DSM 15114</strain>
    </source>
</reference>
<dbReference type="PANTHER" id="PTHR46832:SF1">
    <property type="entry name" value="5'-METHYLTHIOADENOSINE_S-ADENOSYLHOMOCYSTEINE NUCLEOSIDASE"/>
    <property type="match status" value="1"/>
</dbReference>
<accession>A0A7X1ZGK4</accession>
<comment type="caution">
    <text evidence="2">The sequence shown here is derived from an EMBL/GenBank/DDBJ whole genome shotgun (WGS) entry which is preliminary data.</text>
</comment>
<keyword evidence="3" id="KW-1185">Reference proteome</keyword>
<dbReference type="GO" id="GO:0019284">
    <property type="term" value="P:L-methionine salvage from S-adenosylmethionine"/>
    <property type="evidence" value="ECO:0007669"/>
    <property type="project" value="TreeGrafter"/>
</dbReference>